<organism evidence="1 2">
    <name type="scientific">Microctonus aethiopoides</name>
    <dbReference type="NCBI Taxonomy" id="144406"/>
    <lineage>
        <taxon>Eukaryota</taxon>
        <taxon>Metazoa</taxon>
        <taxon>Ecdysozoa</taxon>
        <taxon>Arthropoda</taxon>
        <taxon>Hexapoda</taxon>
        <taxon>Insecta</taxon>
        <taxon>Pterygota</taxon>
        <taxon>Neoptera</taxon>
        <taxon>Endopterygota</taxon>
        <taxon>Hymenoptera</taxon>
        <taxon>Apocrita</taxon>
        <taxon>Ichneumonoidea</taxon>
        <taxon>Braconidae</taxon>
        <taxon>Euphorinae</taxon>
        <taxon>Microctonus</taxon>
    </lineage>
</organism>
<dbReference type="EMBL" id="JAQQBS010001552">
    <property type="protein sequence ID" value="KAK0157109.1"/>
    <property type="molecule type" value="Genomic_DNA"/>
</dbReference>
<keyword evidence="2" id="KW-1185">Reference proteome</keyword>
<gene>
    <name evidence="1" type="ORF">PV328_011882</name>
</gene>
<comment type="caution">
    <text evidence="1">The sequence shown here is derived from an EMBL/GenBank/DDBJ whole genome shotgun (WGS) entry which is preliminary data.</text>
</comment>
<dbReference type="AlphaFoldDB" id="A0AA39EUI4"/>
<dbReference type="Proteomes" id="UP001168990">
    <property type="component" value="Unassembled WGS sequence"/>
</dbReference>
<reference evidence="1" key="1">
    <citation type="journal article" date="2023" name="bioRxiv">
        <title>Scaffold-level genome assemblies of two parasitoid biocontrol wasps reveal the parthenogenesis mechanism and an associated novel virus.</title>
        <authorList>
            <person name="Inwood S."/>
            <person name="Skelly J."/>
            <person name="Guhlin J."/>
            <person name="Harrop T."/>
            <person name="Goldson S."/>
            <person name="Dearden P."/>
        </authorList>
    </citation>
    <scope>NUCLEOTIDE SEQUENCE</scope>
    <source>
        <strain evidence="1">Irish</strain>
        <tissue evidence="1">Whole body</tissue>
    </source>
</reference>
<dbReference type="Gene3D" id="3.90.190.10">
    <property type="entry name" value="Protein tyrosine phosphatase superfamily"/>
    <property type="match status" value="1"/>
</dbReference>
<sequence>ETCRRLLPVDQFTPEILMESLPNLKYIIDLTGTSRYYRKTDFTLAGIKYIKVEVPGQRVPQRSHISQ</sequence>
<feature type="non-terminal residue" evidence="1">
    <location>
        <position position="1"/>
    </location>
</feature>
<name>A0AA39EUI4_9HYME</name>
<dbReference type="InterPro" id="IPR029021">
    <property type="entry name" value="Prot-tyrosine_phosphatase-like"/>
</dbReference>
<protein>
    <submittedName>
        <fullName evidence="1">Uncharacterized protein</fullName>
    </submittedName>
</protein>
<evidence type="ECO:0000313" key="2">
    <source>
        <dbReference type="Proteomes" id="UP001168990"/>
    </source>
</evidence>
<dbReference type="SUPFAM" id="SSF52799">
    <property type="entry name" value="(Phosphotyrosine protein) phosphatases II"/>
    <property type="match status" value="1"/>
</dbReference>
<evidence type="ECO:0000313" key="1">
    <source>
        <dbReference type="EMBL" id="KAK0157109.1"/>
    </source>
</evidence>
<accession>A0AA39EUI4</accession>
<reference evidence="1" key="2">
    <citation type="submission" date="2023-03" db="EMBL/GenBank/DDBJ databases">
        <authorList>
            <person name="Inwood S.N."/>
            <person name="Skelly J.G."/>
            <person name="Guhlin J."/>
            <person name="Harrop T.W.R."/>
            <person name="Goldson S.G."/>
            <person name="Dearden P.K."/>
        </authorList>
    </citation>
    <scope>NUCLEOTIDE SEQUENCE</scope>
    <source>
        <strain evidence="1">Irish</strain>
        <tissue evidence="1">Whole body</tissue>
    </source>
</reference>
<proteinExistence type="predicted"/>